<dbReference type="PANTHER" id="PTHR47623:SF1">
    <property type="entry name" value="OS09G0287300 PROTEIN"/>
    <property type="match status" value="1"/>
</dbReference>
<evidence type="ECO:0000256" key="1">
    <source>
        <dbReference type="PIRSR" id="PIRSR613078-2"/>
    </source>
</evidence>
<keyword evidence="3" id="KW-1185">Reference proteome</keyword>
<dbReference type="SUPFAM" id="SSF53254">
    <property type="entry name" value="Phosphoglycerate mutase-like"/>
    <property type="match status" value="1"/>
</dbReference>
<sequence length="163" mass="18831">MKKLILVRHAKSSWKENLNDHDRGLETRGFIDAELVSLKFKELNITPDLVLSSTAKRAKKTAEIFIKNLNFDQINFNLNEKLYDFSGESLVKTLKHVQNDANTLMLFGHNHALTYFVNTFGDTYIDNVPTSGLVIIDFQIDSWKYIIKGQTVKIIFPRDLRIK</sequence>
<dbReference type="Gene3D" id="3.40.50.1240">
    <property type="entry name" value="Phosphoglycerate mutase-like"/>
    <property type="match status" value="1"/>
</dbReference>
<dbReference type="InterPro" id="IPR013078">
    <property type="entry name" value="His_Pase_superF_clade-1"/>
</dbReference>
<dbReference type="Proteomes" id="UP000324550">
    <property type="component" value="Unassembled WGS sequence"/>
</dbReference>
<dbReference type="SMART" id="SM00855">
    <property type="entry name" value="PGAM"/>
    <property type="match status" value="1"/>
</dbReference>
<protein>
    <submittedName>
        <fullName evidence="2">Histidine phosphatase family protein</fullName>
    </submittedName>
</protein>
<dbReference type="Pfam" id="PF00300">
    <property type="entry name" value="His_Phos_1"/>
    <property type="match status" value="1"/>
</dbReference>
<feature type="binding site" evidence="1">
    <location>
        <position position="57"/>
    </location>
    <ligand>
        <name>substrate</name>
    </ligand>
</feature>
<comment type="caution">
    <text evidence="2">The sequence shown here is derived from an EMBL/GenBank/DDBJ whole genome shotgun (WGS) entry which is preliminary data.</text>
</comment>
<proteinExistence type="predicted"/>
<reference evidence="2 3" key="1">
    <citation type="submission" date="2019-08" db="EMBL/GenBank/DDBJ databases">
        <title>Formosa sediminis sp. nov., isolated from marine sediment.</title>
        <authorList>
            <person name="Cao W.R."/>
        </authorList>
    </citation>
    <scope>NUCLEOTIDE SEQUENCE [LARGE SCALE GENOMIC DNA]</scope>
    <source>
        <strain evidence="2 3">1494</strain>
    </source>
</reference>
<name>A0A5D0GJ52_9FLAO</name>
<evidence type="ECO:0000313" key="2">
    <source>
        <dbReference type="EMBL" id="TYA58861.1"/>
    </source>
</evidence>
<dbReference type="RefSeq" id="WP_148452544.1">
    <property type="nucleotide sequence ID" value="NZ_VSFC01000012.1"/>
</dbReference>
<gene>
    <name evidence="2" type="ORF">FVF61_01530</name>
</gene>
<dbReference type="PANTHER" id="PTHR47623">
    <property type="entry name" value="OS09G0287300 PROTEIN"/>
    <property type="match status" value="1"/>
</dbReference>
<accession>A0A5D0GJ52</accession>
<dbReference type="InterPro" id="IPR029033">
    <property type="entry name" value="His_PPase_superfam"/>
</dbReference>
<dbReference type="AlphaFoldDB" id="A0A5D0GJ52"/>
<dbReference type="EMBL" id="VSFC01000012">
    <property type="protein sequence ID" value="TYA58861.1"/>
    <property type="molecule type" value="Genomic_DNA"/>
</dbReference>
<dbReference type="CDD" id="cd07067">
    <property type="entry name" value="HP_PGM_like"/>
    <property type="match status" value="1"/>
</dbReference>
<evidence type="ECO:0000313" key="3">
    <source>
        <dbReference type="Proteomes" id="UP000324550"/>
    </source>
</evidence>
<dbReference type="OrthoDB" id="9810154at2"/>
<organism evidence="2 3">
    <name type="scientific">Formosa maritima</name>
    <dbReference type="NCBI Taxonomy" id="2592046"/>
    <lineage>
        <taxon>Bacteria</taxon>
        <taxon>Pseudomonadati</taxon>
        <taxon>Bacteroidota</taxon>
        <taxon>Flavobacteriia</taxon>
        <taxon>Flavobacteriales</taxon>
        <taxon>Flavobacteriaceae</taxon>
        <taxon>Formosa</taxon>
    </lineage>
</organism>